<dbReference type="Pfam" id="PF08241">
    <property type="entry name" value="Methyltransf_11"/>
    <property type="match status" value="1"/>
</dbReference>
<sequence length="272" mass="29377">MLTVDFSRFPLAPGDRVLDLGCGAGRHAFECYRRGAQVVALDQNAEEIREVAQWFAAMKEAGEAPAGATATAMEGDALALPFPDESFDVVIISEVMEHIPDDKGVLAEMVRVLRPGGRIAVTVPRYGPEKVCWTLSDAYHEVEGGHIRIYKADQLLARMREAGLRPYGTHHAHALHSPYWWLKCAFGVDNDKALPVRAYHKLLVWDIMKKPLATRLAERTLNPVMGKSFVAYATKPHLPRAGAEAGTGMGTGTGTGTGTDTVTAAEAGAATP</sequence>
<keyword evidence="3" id="KW-0808">Transferase</keyword>
<feature type="region of interest" description="Disordered" evidence="1">
    <location>
        <begin position="241"/>
        <end position="272"/>
    </location>
</feature>
<dbReference type="CDD" id="cd02440">
    <property type="entry name" value="AdoMet_MTases"/>
    <property type="match status" value="1"/>
</dbReference>
<protein>
    <submittedName>
        <fullName evidence="3">Methyltransferase domain-containing protein</fullName>
    </submittedName>
</protein>
<evidence type="ECO:0000259" key="2">
    <source>
        <dbReference type="Pfam" id="PF08241"/>
    </source>
</evidence>
<dbReference type="EMBL" id="JBHSPC010000046">
    <property type="protein sequence ID" value="MFC5671764.1"/>
    <property type="molecule type" value="Genomic_DNA"/>
</dbReference>
<accession>A0ABW0XRV8</accession>
<dbReference type="InterPro" id="IPR013216">
    <property type="entry name" value="Methyltransf_11"/>
</dbReference>
<comment type="caution">
    <text evidence="3">The sequence shown here is derived from an EMBL/GenBank/DDBJ whole genome shotgun (WGS) entry which is preliminary data.</text>
</comment>
<reference evidence="4" key="1">
    <citation type="journal article" date="2019" name="Int. J. Syst. Evol. Microbiol.">
        <title>The Global Catalogue of Microorganisms (GCM) 10K type strain sequencing project: providing services to taxonomists for standard genome sequencing and annotation.</title>
        <authorList>
            <consortium name="The Broad Institute Genomics Platform"/>
            <consortium name="The Broad Institute Genome Sequencing Center for Infectious Disease"/>
            <person name="Wu L."/>
            <person name="Ma J."/>
        </authorList>
    </citation>
    <scope>NUCLEOTIDE SEQUENCE [LARGE SCALE GENOMIC DNA]</scope>
    <source>
        <strain evidence="4">JCM 13852</strain>
    </source>
</reference>
<dbReference type="PANTHER" id="PTHR43591:SF24">
    <property type="entry name" value="2-METHOXY-6-POLYPRENYL-1,4-BENZOQUINOL METHYLASE, MITOCHONDRIAL"/>
    <property type="match status" value="1"/>
</dbReference>
<dbReference type="RefSeq" id="WP_381212449.1">
    <property type="nucleotide sequence ID" value="NZ_JBHSPC010000046.1"/>
</dbReference>
<proteinExistence type="predicted"/>
<dbReference type="GO" id="GO:0032259">
    <property type="term" value="P:methylation"/>
    <property type="evidence" value="ECO:0007669"/>
    <property type="project" value="UniProtKB-KW"/>
</dbReference>
<evidence type="ECO:0000313" key="3">
    <source>
        <dbReference type="EMBL" id="MFC5671764.1"/>
    </source>
</evidence>
<feature type="compositionally biased region" description="Low complexity" evidence="1">
    <location>
        <begin position="258"/>
        <end position="272"/>
    </location>
</feature>
<organism evidence="3 4">
    <name type="scientific">Streptomyces incanus</name>
    <dbReference type="NCBI Taxonomy" id="887453"/>
    <lineage>
        <taxon>Bacteria</taxon>
        <taxon>Bacillati</taxon>
        <taxon>Actinomycetota</taxon>
        <taxon>Actinomycetes</taxon>
        <taxon>Kitasatosporales</taxon>
        <taxon>Streptomycetaceae</taxon>
        <taxon>Streptomyces</taxon>
    </lineage>
</organism>
<name>A0ABW0XRV8_9ACTN</name>
<dbReference type="PANTHER" id="PTHR43591">
    <property type="entry name" value="METHYLTRANSFERASE"/>
    <property type="match status" value="1"/>
</dbReference>
<keyword evidence="3" id="KW-0489">Methyltransferase</keyword>
<feature type="compositionally biased region" description="Gly residues" evidence="1">
    <location>
        <begin position="245"/>
        <end position="257"/>
    </location>
</feature>
<keyword evidence="4" id="KW-1185">Reference proteome</keyword>
<dbReference type="SUPFAM" id="SSF53335">
    <property type="entry name" value="S-adenosyl-L-methionine-dependent methyltransferases"/>
    <property type="match status" value="1"/>
</dbReference>
<dbReference type="Gene3D" id="3.40.50.150">
    <property type="entry name" value="Vaccinia Virus protein VP39"/>
    <property type="match status" value="1"/>
</dbReference>
<evidence type="ECO:0000256" key="1">
    <source>
        <dbReference type="SAM" id="MobiDB-lite"/>
    </source>
</evidence>
<dbReference type="GO" id="GO:0008168">
    <property type="term" value="F:methyltransferase activity"/>
    <property type="evidence" value="ECO:0007669"/>
    <property type="project" value="UniProtKB-KW"/>
</dbReference>
<dbReference type="Proteomes" id="UP001596183">
    <property type="component" value="Unassembled WGS sequence"/>
</dbReference>
<gene>
    <name evidence="3" type="ORF">ACFP2V_17045</name>
</gene>
<evidence type="ECO:0000313" key="4">
    <source>
        <dbReference type="Proteomes" id="UP001596183"/>
    </source>
</evidence>
<feature type="domain" description="Methyltransferase type 11" evidence="2">
    <location>
        <begin position="18"/>
        <end position="120"/>
    </location>
</feature>
<dbReference type="InterPro" id="IPR029063">
    <property type="entry name" value="SAM-dependent_MTases_sf"/>
</dbReference>